<sequence length="400" mass="43431">MVMAERPEVQTASAPVTALSVAGLAASMLTGLAQVPFRHPWRGPSTLVGNVGQAVTRQTIRSFMGYLTGLPIDEFRSVEKVIDDLCRVAMSPVVELLNDVELSDDVVAGVPGVWCRARASSESYVPDPAQRAPIRATLLYLPGGGYVGTTPMMYSAFVASLVRVTGAEVFVVDYRKAPEYPFPAGVHDAARVYRGLRMRGADPEHIVVAGDSGGGGLAVSLITHLHEQDEPMPAALVLFSPQVDLVLDYPSINENAQCDVLPWNIPVTAYLKGVSPDDERVSLGRGETDPEWFPPTLVSWGHDEMFRDGIRDFVDRLDGAGVDVEGIEEPGMFHVYPILMPWAEASLRTYGAVRDFTARTVAADPGAVPTHWRSRRVERRLRAARREDPAEDLPGISSGS</sequence>
<evidence type="ECO:0000256" key="1">
    <source>
        <dbReference type="ARBA" id="ARBA00022801"/>
    </source>
</evidence>
<dbReference type="InterPro" id="IPR029058">
    <property type="entry name" value="AB_hydrolase_fold"/>
</dbReference>
<dbReference type="PANTHER" id="PTHR48081:SF8">
    <property type="entry name" value="ALPHA_BETA HYDROLASE FOLD-3 DOMAIN-CONTAINING PROTEIN-RELATED"/>
    <property type="match status" value="1"/>
</dbReference>
<reference evidence="4 5" key="1">
    <citation type="submission" date="2012-12" db="EMBL/GenBank/DDBJ databases">
        <title>Whole genome shotgun sequence of Gordonia hirsuta NBRC 16056.</title>
        <authorList>
            <person name="Isaki-Nakamura S."/>
            <person name="Hosoyama A."/>
            <person name="Tsuchikane K."/>
            <person name="Katsumata H."/>
            <person name="Baba S."/>
            <person name="Yamazaki S."/>
            <person name="Fujita N."/>
        </authorList>
    </citation>
    <scope>NUCLEOTIDE SEQUENCE [LARGE SCALE GENOMIC DNA]</scope>
    <source>
        <strain evidence="4 5">NBRC 16056</strain>
    </source>
</reference>
<comment type="caution">
    <text evidence="4">The sequence shown here is derived from an EMBL/GenBank/DDBJ whole genome shotgun (WGS) entry which is preliminary data.</text>
</comment>
<keyword evidence="5" id="KW-1185">Reference proteome</keyword>
<dbReference type="GO" id="GO:0016787">
    <property type="term" value="F:hydrolase activity"/>
    <property type="evidence" value="ECO:0007669"/>
    <property type="project" value="UniProtKB-KW"/>
</dbReference>
<dbReference type="SUPFAM" id="SSF53474">
    <property type="entry name" value="alpha/beta-Hydrolases"/>
    <property type="match status" value="1"/>
</dbReference>
<dbReference type="InterPro" id="IPR050300">
    <property type="entry name" value="GDXG_lipolytic_enzyme"/>
</dbReference>
<gene>
    <name evidence="4" type="ORF">GOHSU_08_01050</name>
</gene>
<feature type="domain" description="Alpha/beta hydrolase fold-3" evidence="3">
    <location>
        <begin position="138"/>
        <end position="336"/>
    </location>
</feature>
<dbReference type="RefSeq" id="WP_005937024.1">
    <property type="nucleotide sequence ID" value="NZ_ATVK01000043.1"/>
</dbReference>
<dbReference type="EMBL" id="BANT01000008">
    <property type="protein sequence ID" value="GAC56577.1"/>
    <property type="molecule type" value="Genomic_DNA"/>
</dbReference>
<evidence type="ECO:0000256" key="2">
    <source>
        <dbReference type="SAM" id="MobiDB-lite"/>
    </source>
</evidence>
<evidence type="ECO:0000313" key="5">
    <source>
        <dbReference type="Proteomes" id="UP000053405"/>
    </source>
</evidence>
<evidence type="ECO:0000313" key="4">
    <source>
        <dbReference type="EMBL" id="GAC56577.1"/>
    </source>
</evidence>
<dbReference type="Gene3D" id="3.40.50.1820">
    <property type="entry name" value="alpha/beta hydrolase"/>
    <property type="match status" value="1"/>
</dbReference>
<feature type="region of interest" description="Disordered" evidence="2">
    <location>
        <begin position="379"/>
        <end position="400"/>
    </location>
</feature>
<proteinExistence type="predicted"/>
<dbReference type="Pfam" id="PF07859">
    <property type="entry name" value="Abhydrolase_3"/>
    <property type="match status" value="1"/>
</dbReference>
<name>L7L959_9ACTN</name>
<dbReference type="OrthoDB" id="128186at2"/>
<dbReference type="STRING" id="1121927.GOHSU_08_01050"/>
<dbReference type="eggNOG" id="COG0657">
    <property type="taxonomic scope" value="Bacteria"/>
</dbReference>
<keyword evidence="1" id="KW-0378">Hydrolase</keyword>
<dbReference type="AlphaFoldDB" id="L7L959"/>
<dbReference type="InterPro" id="IPR013094">
    <property type="entry name" value="AB_hydrolase_3"/>
</dbReference>
<dbReference type="Proteomes" id="UP000053405">
    <property type="component" value="Unassembled WGS sequence"/>
</dbReference>
<protein>
    <recommendedName>
        <fullName evidence="3">Alpha/beta hydrolase fold-3 domain-containing protein</fullName>
    </recommendedName>
</protein>
<organism evidence="4 5">
    <name type="scientific">Gordonia hirsuta DSM 44140 = NBRC 16056</name>
    <dbReference type="NCBI Taxonomy" id="1121927"/>
    <lineage>
        <taxon>Bacteria</taxon>
        <taxon>Bacillati</taxon>
        <taxon>Actinomycetota</taxon>
        <taxon>Actinomycetes</taxon>
        <taxon>Mycobacteriales</taxon>
        <taxon>Gordoniaceae</taxon>
        <taxon>Gordonia</taxon>
    </lineage>
</organism>
<accession>L7L959</accession>
<dbReference type="PANTHER" id="PTHR48081">
    <property type="entry name" value="AB HYDROLASE SUPERFAMILY PROTEIN C4A8.06C"/>
    <property type="match status" value="1"/>
</dbReference>
<evidence type="ECO:0000259" key="3">
    <source>
        <dbReference type="Pfam" id="PF07859"/>
    </source>
</evidence>